<feature type="transmembrane region" description="Helical" evidence="1">
    <location>
        <begin position="38"/>
        <end position="58"/>
    </location>
</feature>
<reference evidence="2 3" key="1">
    <citation type="submission" date="2018-12" db="EMBL/GenBank/DDBJ databases">
        <authorList>
            <consortium name="Pathogen Informatics"/>
        </authorList>
    </citation>
    <scope>NUCLEOTIDE SEQUENCE [LARGE SCALE GENOMIC DNA]</scope>
    <source>
        <strain evidence="3">NCTC 10904</strain>
    </source>
</reference>
<keyword evidence="1" id="KW-0812">Transmembrane</keyword>
<organism evidence="2 3">
    <name type="scientific">Streptococcus sanguinis</name>
    <dbReference type="NCBI Taxonomy" id="1305"/>
    <lineage>
        <taxon>Bacteria</taxon>
        <taxon>Bacillati</taxon>
        <taxon>Bacillota</taxon>
        <taxon>Bacilli</taxon>
        <taxon>Lactobacillales</taxon>
        <taxon>Streptococcaceae</taxon>
        <taxon>Streptococcus</taxon>
    </lineage>
</organism>
<dbReference type="RefSeq" id="WP_126435543.1">
    <property type="nucleotide sequence ID" value="NZ_LR134002.1"/>
</dbReference>
<feature type="transmembrane region" description="Helical" evidence="1">
    <location>
        <begin position="6"/>
        <end position="26"/>
    </location>
</feature>
<dbReference type="AlphaFoldDB" id="A0AAJ5TAJ2"/>
<protein>
    <submittedName>
        <fullName evidence="2">Uncharacterized protein</fullName>
    </submittedName>
</protein>
<keyword evidence="1" id="KW-1133">Transmembrane helix</keyword>
<name>A0AAJ5TAJ2_STRSA</name>
<sequence length="69" mass="8055">MTLFAYIFIFITVGFLINQLYEWFGISWQLIIDEGAKIVVWFLVAAILTFFLGIAFGLPHFEIKLIPHF</sequence>
<gene>
    <name evidence="2" type="ORF">NCTC10904_01137</name>
</gene>
<keyword evidence="1" id="KW-0472">Membrane</keyword>
<proteinExistence type="predicted"/>
<evidence type="ECO:0000313" key="3">
    <source>
        <dbReference type="Proteomes" id="UP000266918"/>
    </source>
</evidence>
<accession>A0AAJ5TAJ2</accession>
<dbReference type="Proteomes" id="UP000266918">
    <property type="component" value="Chromosome"/>
</dbReference>
<evidence type="ECO:0000313" key="2">
    <source>
        <dbReference type="EMBL" id="VDY71543.1"/>
    </source>
</evidence>
<evidence type="ECO:0000256" key="1">
    <source>
        <dbReference type="SAM" id="Phobius"/>
    </source>
</evidence>
<dbReference type="EMBL" id="LR134002">
    <property type="protein sequence ID" value="VDY71543.1"/>
    <property type="molecule type" value="Genomic_DNA"/>
</dbReference>